<organism evidence="1 2">
    <name type="scientific">Pisolithus microcarpus 441</name>
    <dbReference type="NCBI Taxonomy" id="765257"/>
    <lineage>
        <taxon>Eukaryota</taxon>
        <taxon>Fungi</taxon>
        <taxon>Dikarya</taxon>
        <taxon>Basidiomycota</taxon>
        <taxon>Agaricomycotina</taxon>
        <taxon>Agaricomycetes</taxon>
        <taxon>Agaricomycetidae</taxon>
        <taxon>Boletales</taxon>
        <taxon>Sclerodermatineae</taxon>
        <taxon>Pisolithaceae</taxon>
        <taxon>Pisolithus</taxon>
    </lineage>
</organism>
<sequence length="66" mass="7748">MPMPYLEHDKRTGTYCRSSPRLKYPLPGIRRHPEFPVSVDALTFFFFFFQLLTSAVRGVQRTELPT</sequence>
<reference evidence="2" key="2">
    <citation type="submission" date="2015-01" db="EMBL/GenBank/DDBJ databases">
        <title>Evolutionary Origins and Diversification of the Mycorrhizal Mutualists.</title>
        <authorList>
            <consortium name="DOE Joint Genome Institute"/>
            <consortium name="Mycorrhizal Genomics Consortium"/>
            <person name="Kohler A."/>
            <person name="Kuo A."/>
            <person name="Nagy L.G."/>
            <person name="Floudas D."/>
            <person name="Copeland A."/>
            <person name="Barry K.W."/>
            <person name="Cichocki N."/>
            <person name="Veneault-Fourrey C."/>
            <person name="LaButti K."/>
            <person name="Lindquist E.A."/>
            <person name="Lipzen A."/>
            <person name="Lundell T."/>
            <person name="Morin E."/>
            <person name="Murat C."/>
            <person name="Riley R."/>
            <person name="Ohm R."/>
            <person name="Sun H."/>
            <person name="Tunlid A."/>
            <person name="Henrissat B."/>
            <person name="Grigoriev I.V."/>
            <person name="Hibbett D.S."/>
            <person name="Martin F."/>
        </authorList>
    </citation>
    <scope>NUCLEOTIDE SEQUENCE [LARGE SCALE GENOMIC DNA]</scope>
    <source>
        <strain evidence="2">441</strain>
    </source>
</reference>
<keyword evidence="2" id="KW-1185">Reference proteome</keyword>
<protein>
    <submittedName>
        <fullName evidence="1">Unplaced genomic scaffold scaffold_127, whole genome shotgun sequence</fullName>
    </submittedName>
</protein>
<gene>
    <name evidence="1" type="ORF">PISMIDRAFT_196709</name>
</gene>
<dbReference type="AlphaFoldDB" id="A0A0C9Y097"/>
<evidence type="ECO:0000313" key="2">
    <source>
        <dbReference type="Proteomes" id="UP000054018"/>
    </source>
</evidence>
<reference evidence="1 2" key="1">
    <citation type="submission" date="2014-04" db="EMBL/GenBank/DDBJ databases">
        <authorList>
            <consortium name="DOE Joint Genome Institute"/>
            <person name="Kuo A."/>
            <person name="Kohler A."/>
            <person name="Costa M.D."/>
            <person name="Nagy L.G."/>
            <person name="Floudas D."/>
            <person name="Copeland A."/>
            <person name="Barry K.W."/>
            <person name="Cichocki N."/>
            <person name="Veneault-Fourrey C."/>
            <person name="LaButti K."/>
            <person name="Lindquist E.A."/>
            <person name="Lipzen A."/>
            <person name="Lundell T."/>
            <person name="Morin E."/>
            <person name="Murat C."/>
            <person name="Sun H."/>
            <person name="Tunlid A."/>
            <person name="Henrissat B."/>
            <person name="Grigoriev I.V."/>
            <person name="Hibbett D.S."/>
            <person name="Martin F."/>
            <person name="Nordberg H.P."/>
            <person name="Cantor M.N."/>
            <person name="Hua S.X."/>
        </authorList>
    </citation>
    <scope>NUCLEOTIDE SEQUENCE [LARGE SCALE GENOMIC DNA]</scope>
    <source>
        <strain evidence="1 2">441</strain>
    </source>
</reference>
<proteinExistence type="predicted"/>
<evidence type="ECO:0000313" key="1">
    <source>
        <dbReference type="EMBL" id="KIK18170.1"/>
    </source>
</evidence>
<dbReference type="HOGENOM" id="CLU_2832115_0_0_1"/>
<dbReference type="EMBL" id="KN833811">
    <property type="protein sequence ID" value="KIK18170.1"/>
    <property type="molecule type" value="Genomic_DNA"/>
</dbReference>
<accession>A0A0C9Y097</accession>
<name>A0A0C9Y097_9AGAM</name>
<dbReference type="Proteomes" id="UP000054018">
    <property type="component" value="Unassembled WGS sequence"/>
</dbReference>